<dbReference type="PANTHER" id="PTHR23354:SF95">
    <property type="entry name" value="CALCIUM-BINDING EF-HAND FAMILY PROTEIN-RELATED"/>
    <property type="match status" value="1"/>
</dbReference>
<organism evidence="2">
    <name type="scientific">Rhizophora mucronata</name>
    <name type="common">Asiatic mangrove</name>
    <dbReference type="NCBI Taxonomy" id="61149"/>
    <lineage>
        <taxon>Eukaryota</taxon>
        <taxon>Viridiplantae</taxon>
        <taxon>Streptophyta</taxon>
        <taxon>Embryophyta</taxon>
        <taxon>Tracheophyta</taxon>
        <taxon>Spermatophyta</taxon>
        <taxon>Magnoliopsida</taxon>
        <taxon>eudicotyledons</taxon>
        <taxon>Gunneridae</taxon>
        <taxon>Pentapetalae</taxon>
        <taxon>rosids</taxon>
        <taxon>fabids</taxon>
        <taxon>Malpighiales</taxon>
        <taxon>Rhizophoraceae</taxon>
        <taxon>Rhizophora</taxon>
    </lineage>
</organism>
<accession>A0A2P2JPB1</accession>
<protein>
    <recommendedName>
        <fullName evidence="1">TLDc domain-containing protein</fullName>
    </recommendedName>
</protein>
<feature type="domain" description="TLDc" evidence="1">
    <location>
        <begin position="217"/>
        <end position="385"/>
    </location>
</feature>
<dbReference type="Pfam" id="PF07534">
    <property type="entry name" value="TLD"/>
    <property type="match status" value="1"/>
</dbReference>
<proteinExistence type="predicted"/>
<sequence length="423" mass="46935">MGNAQSPPADPRFVSATRSFTQKEVEDLESLFVSLANQSQIHGHYISCSVFQQYFGIKGPLGERLFDLVSQQRQDGKLTFKDLVIAKSTYEKGSNDEIEEFIYQLVDVTGDGIVGRSDLESVTVSILESVFSEEYSETGSSLHREVVDVFLNAATFSKDVHRAAEKFMSFEEFKTWCALVLSARKFLGSLLVPPDAGRAGSQVPQLVHGENIDSNLLVLRKEYAWHIGGALSQQELEEWKLLYHSAISGLSFSTFLGSILFGERPTVMMVKDKEGYIYGGYASQPWERHGDFYGDMKTFLFQLYPKASIFKPTGANSNVQWCASNFSSETIPNGIGFGGRANHFGLFLSASLDVGHTFSCTTFGSPCLSKTNRIIPEVIECWGVVQNGVQQGKKHDAVKGTVLERFKEDRHMLNMVGLANSSE</sequence>
<dbReference type="SMART" id="SM00584">
    <property type="entry name" value="TLDc"/>
    <property type="match status" value="1"/>
</dbReference>
<name>A0A2P2JPB1_RHIMU</name>
<dbReference type="SUPFAM" id="SSF47473">
    <property type="entry name" value="EF-hand"/>
    <property type="match status" value="1"/>
</dbReference>
<dbReference type="InterPro" id="IPR006571">
    <property type="entry name" value="TLDc_dom"/>
</dbReference>
<evidence type="ECO:0000259" key="1">
    <source>
        <dbReference type="PROSITE" id="PS51886"/>
    </source>
</evidence>
<dbReference type="PROSITE" id="PS51886">
    <property type="entry name" value="TLDC"/>
    <property type="match status" value="1"/>
</dbReference>
<dbReference type="EMBL" id="GGEC01014824">
    <property type="protein sequence ID" value="MBW95307.1"/>
    <property type="molecule type" value="Transcribed_RNA"/>
</dbReference>
<evidence type="ECO:0000313" key="2">
    <source>
        <dbReference type="EMBL" id="MBW95307.1"/>
    </source>
</evidence>
<dbReference type="PANTHER" id="PTHR23354">
    <property type="entry name" value="NUCLEOLAR PROTEIN 7/ESTROGEN RECEPTOR COACTIVATOR-RELATED"/>
    <property type="match status" value="1"/>
</dbReference>
<dbReference type="Gene3D" id="1.10.238.10">
    <property type="entry name" value="EF-hand"/>
    <property type="match status" value="1"/>
</dbReference>
<dbReference type="AlphaFoldDB" id="A0A2P2JPB1"/>
<reference evidence="2" key="1">
    <citation type="submission" date="2018-02" db="EMBL/GenBank/DDBJ databases">
        <title>Rhizophora mucronata_Transcriptome.</title>
        <authorList>
            <person name="Meera S.P."/>
            <person name="Sreeshan A."/>
            <person name="Augustine A."/>
        </authorList>
    </citation>
    <scope>NUCLEOTIDE SEQUENCE</scope>
    <source>
        <tissue evidence="2">Leaf</tissue>
    </source>
</reference>
<dbReference type="InterPro" id="IPR011992">
    <property type="entry name" value="EF-hand-dom_pair"/>
</dbReference>